<dbReference type="PRINTS" id="PR00413">
    <property type="entry name" value="HADHALOGNASE"/>
</dbReference>
<protein>
    <submittedName>
        <fullName evidence="3">HAD-like domain-containing protein</fullName>
    </submittedName>
</protein>
<dbReference type="InterPro" id="IPR023198">
    <property type="entry name" value="PGP-like_dom2"/>
</dbReference>
<evidence type="ECO:0000256" key="2">
    <source>
        <dbReference type="ARBA" id="ARBA00022801"/>
    </source>
</evidence>
<dbReference type="PANTHER" id="PTHR43316:SF3">
    <property type="entry name" value="HALOACID DEHALOGENASE, TYPE II (AFU_ORTHOLOGUE AFUA_2G07750)-RELATED"/>
    <property type="match status" value="1"/>
</dbReference>
<comment type="similarity">
    <text evidence="1">Belongs to the HAD-like hydrolase superfamily. S-2-haloalkanoic acid dehalogenase family.</text>
</comment>
<dbReference type="InterPro" id="IPR006328">
    <property type="entry name" value="2-HAD"/>
</dbReference>
<dbReference type="InterPro" id="IPR006439">
    <property type="entry name" value="HAD-SF_hydro_IA"/>
</dbReference>
<name>A0ABQ8JXN7_9APHY</name>
<proteinExistence type="inferred from homology"/>
<dbReference type="Pfam" id="PF00702">
    <property type="entry name" value="Hydrolase"/>
    <property type="match status" value="1"/>
</dbReference>
<evidence type="ECO:0000256" key="1">
    <source>
        <dbReference type="ARBA" id="ARBA00008106"/>
    </source>
</evidence>
<dbReference type="GeneID" id="71999366"/>
<comment type="caution">
    <text evidence="3">The sequence shown here is derived from an EMBL/GenBank/DDBJ whole genome shotgun (WGS) entry which is preliminary data.</text>
</comment>
<dbReference type="NCBIfam" id="TIGR01493">
    <property type="entry name" value="HAD-SF-IA-v2"/>
    <property type="match status" value="1"/>
</dbReference>
<dbReference type="PANTHER" id="PTHR43316">
    <property type="entry name" value="HYDROLASE, HALOACID DELAHOGENASE-RELATED"/>
    <property type="match status" value="1"/>
</dbReference>
<dbReference type="Gene3D" id="1.10.150.240">
    <property type="entry name" value="Putative phosphatase, domain 2"/>
    <property type="match status" value="1"/>
</dbReference>
<reference evidence="3 4" key="1">
    <citation type="journal article" date="2021" name="Environ. Microbiol.">
        <title>Gene family expansions and transcriptome signatures uncover fungal adaptations to wood decay.</title>
        <authorList>
            <person name="Hage H."/>
            <person name="Miyauchi S."/>
            <person name="Viragh M."/>
            <person name="Drula E."/>
            <person name="Min B."/>
            <person name="Chaduli D."/>
            <person name="Navarro D."/>
            <person name="Favel A."/>
            <person name="Norest M."/>
            <person name="Lesage-Meessen L."/>
            <person name="Balint B."/>
            <person name="Merenyi Z."/>
            <person name="de Eugenio L."/>
            <person name="Morin E."/>
            <person name="Martinez A.T."/>
            <person name="Baldrian P."/>
            <person name="Stursova M."/>
            <person name="Martinez M.J."/>
            <person name="Novotny C."/>
            <person name="Magnuson J.K."/>
            <person name="Spatafora J.W."/>
            <person name="Maurice S."/>
            <person name="Pangilinan J."/>
            <person name="Andreopoulos W."/>
            <person name="LaButti K."/>
            <person name="Hundley H."/>
            <person name="Na H."/>
            <person name="Kuo A."/>
            <person name="Barry K."/>
            <person name="Lipzen A."/>
            <person name="Henrissat B."/>
            <person name="Riley R."/>
            <person name="Ahrendt S."/>
            <person name="Nagy L.G."/>
            <person name="Grigoriev I.V."/>
            <person name="Martin F."/>
            <person name="Rosso M.N."/>
        </authorList>
    </citation>
    <scope>NUCLEOTIDE SEQUENCE [LARGE SCALE GENOMIC DNA]</scope>
    <source>
        <strain evidence="3 4">CIRM-BRFM 1785</strain>
    </source>
</reference>
<dbReference type="InterPro" id="IPR023214">
    <property type="entry name" value="HAD_sf"/>
</dbReference>
<dbReference type="NCBIfam" id="TIGR01428">
    <property type="entry name" value="HAD_type_II"/>
    <property type="match status" value="1"/>
</dbReference>
<sequence>MSSETQNPLEGVQAFVFDVFGTVVNWRKGMYDQLEAKLGAVAPDQDWDVFAEQWRKGYYKKTASVASGGSGPLNVDQLHREILDDMLATDRQWSHLAPHLDDIARHELVLFWHRLPGWPDTSAGLHGIKKHAIIGTLSNGSVRTLVDMAKFADLPWDVVLSSELLGSYKPNPKTYLGALHHLSLTSPPQLCMVAAHIYDLRAAASHGLRTVFVRRPREADSPPDVRAKTEGGEVDMVVDSFEEIVKVLEARAEERQVWQQ</sequence>
<dbReference type="InterPro" id="IPR051540">
    <property type="entry name" value="S-2-haloacid_dehalogenase"/>
</dbReference>
<accession>A0ABQ8JXN7</accession>
<organism evidence="3 4">
    <name type="scientific">Rhodofomes roseus</name>
    <dbReference type="NCBI Taxonomy" id="34475"/>
    <lineage>
        <taxon>Eukaryota</taxon>
        <taxon>Fungi</taxon>
        <taxon>Dikarya</taxon>
        <taxon>Basidiomycota</taxon>
        <taxon>Agaricomycotina</taxon>
        <taxon>Agaricomycetes</taxon>
        <taxon>Polyporales</taxon>
        <taxon>Rhodofomes</taxon>
    </lineage>
</organism>
<dbReference type="RefSeq" id="XP_047772519.1">
    <property type="nucleotide sequence ID" value="XM_047918634.1"/>
</dbReference>
<keyword evidence="2" id="KW-0378">Hydrolase</keyword>
<dbReference type="Proteomes" id="UP000814176">
    <property type="component" value="Unassembled WGS sequence"/>
</dbReference>
<evidence type="ECO:0000313" key="4">
    <source>
        <dbReference type="Proteomes" id="UP000814176"/>
    </source>
</evidence>
<dbReference type="Gene3D" id="3.40.50.1000">
    <property type="entry name" value="HAD superfamily/HAD-like"/>
    <property type="match status" value="1"/>
</dbReference>
<evidence type="ECO:0000313" key="3">
    <source>
        <dbReference type="EMBL" id="KAH9828968.1"/>
    </source>
</evidence>
<gene>
    <name evidence="3" type="ORF">C8Q71DRAFT_452624</name>
</gene>
<dbReference type="SUPFAM" id="SSF56784">
    <property type="entry name" value="HAD-like"/>
    <property type="match status" value="1"/>
</dbReference>
<dbReference type="InterPro" id="IPR036412">
    <property type="entry name" value="HAD-like_sf"/>
</dbReference>
<dbReference type="EMBL" id="JADCUA010000045">
    <property type="protein sequence ID" value="KAH9828968.1"/>
    <property type="molecule type" value="Genomic_DNA"/>
</dbReference>
<keyword evidence="4" id="KW-1185">Reference proteome</keyword>